<dbReference type="InterPro" id="IPR002937">
    <property type="entry name" value="Amino_oxidase"/>
</dbReference>
<protein>
    <recommendedName>
        <fullName evidence="2">Amine oxidase domain-containing protein</fullName>
    </recommendedName>
</protein>
<evidence type="ECO:0000313" key="4">
    <source>
        <dbReference type="Proteomes" id="UP001324427"/>
    </source>
</evidence>
<feature type="region of interest" description="Disordered" evidence="1">
    <location>
        <begin position="115"/>
        <end position="142"/>
    </location>
</feature>
<dbReference type="Pfam" id="PF01593">
    <property type="entry name" value="Amino_oxidase"/>
    <property type="match status" value="1"/>
</dbReference>
<reference evidence="3 4" key="1">
    <citation type="submission" date="2021-11" db="EMBL/GenBank/DDBJ databases">
        <title>Black yeast isolated from Biological Soil Crust.</title>
        <authorList>
            <person name="Kurbessoian T."/>
        </authorList>
    </citation>
    <scope>NUCLEOTIDE SEQUENCE [LARGE SCALE GENOMIC DNA]</scope>
    <source>
        <strain evidence="3 4">CCFEE 5522</strain>
    </source>
</reference>
<dbReference type="PANTHER" id="PTHR10742">
    <property type="entry name" value="FLAVIN MONOAMINE OXIDASE"/>
    <property type="match status" value="1"/>
</dbReference>
<dbReference type="Proteomes" id="UP001324427">
    <property type="component" value="Unassembled WGS sequence"/>
</dbReference>
<dbReference type="InterPro" id="IPR036188">
    <property type="entry name" value="FAD/NAD-bd_sf"/>
</dbReference>
<dbReference type="EMBL" id="JAVFHQ010000034">
    <property type="protein sequence ID" value="KAK4543221.1"/>
    <property type="molecule type" value="Genomic_DNA"/>
</dbReference>
<dbReference type="InterPro" id="IPR050281">
    <property type="entry name" value="Flavin_monoamine_oxidase"/>
</dbReference>
<proteinExistence type="predicted"/>
<name>A0AAV9JDZ4_9PEZI</name>
<feature type="domain" description="Amine oxidase" evidence="2">
    <location>
        <begin position="22"/>
        <end position="556"/>
    </location>
</feature>
<keyword evidence="4" id="KW-1185">Reference proteome</keyword>
<evidence type="ECO:0000259" key="2">
    <source>
        <dbReference type="Pfam" id="PF01593"/>
    </source>
</evidence>
<dbReference type="AlphaFoldDB" id="A0AAV9JDZ4"/>
<dbReference type="SUPFAM" id="SSF51905">
    <property type="entry name" value="FAD/NAD(P)-binding domain"/>
    <property type="match status" value="1"/>
</dbReference>
<sequence length="564" mass="60240">MASNNTASNSRHYDTIILGAGISGLACASRLWQHPRLRIKPNSVLVLEARDRIGGRIGSVQVDGSRLDTGANWIHGVGTAEAPNPLLKVLPHQRYRELAGTVVFRAPVKEGGLTGVDDDEWVQVDGSDASSPSAGGQSGSSESLVIPSAAAAPLQAVLWGLIGSLHEAAEEASPAEAQQTTMLQAIAKSEVFRDAFCELPAELHATLSGLPQFIENMEAAPLAAQSAEHELGRAGFGLLEFAIEDFDGDQVFLRDGYTAVVDEVATDLIKAGIVELGEEVRRISWDAGPIAITASSGVYTADRVVCTLPLGVLQHHAGVDTSGSHPAALFTPALPQKKAEAIASLGAGTLDKIFLVYSHAWWTEEPYLSIYKQGIVGRPDTTDNRDHHGKPPPYTSSDAPDAFLGFTDELPGIAIQADGTSEPGLRILSVINLHALTGFPVLSTFVSCSNATYIESLSNEQAGAIVHRSLTAWLGREPPKPDAVHVTRWAQDEYSRGSYSHMITGLSETRHREEFQTPVVSGKGGELRFAGEHTSRNHFATVHGALLSGWREADAIVATQERRD</sequence>
<organism evidence="3 4">
    <name type="scientific">Oleoguttula mirabilis</name>
    <dbReference type="NCBI Taxonomy" id="1507867"/>
    <lineage>
        <taxon>Eukaryota</taxon>
        <taxon>Fungi</taxon>
        <taxon>Dikarya</taxon>
        <taxon>Ascomycota</taxon>
        <taxon>Pezizomycotina</taxon>
        <taxon>Dothideomycetes</taxon>
        <taxon>Dothideomycetidae</taxon>
        <taxon>Mycosphaerellales</taxon>
        <taxon>Teratosphaeriaceae</taxon>
        <taxon>Oleoguttula</taxon>
    </lineage>
</organism>
<dbReference type="PANTHER" id="PTHR10742:SF410">
    <property type="entry name" value="LYSINE-SPECIFIC HISTONE DEMETHYLASE 2"/>
    <property type="match status" value="1"/>
</dbReference>
<dbReference type="SUPFAM" id="SSF54373">
    <property type="entry name" value="FAD-linked reductases, C-terminal domain"/>
    <property type="match status" value="1"/>
</dbReference>
<dbReference type="Gene3D" id="3.50.50.60">
    <property type="entry name" value="FAD/NAD(P)-binding domain"/>
    <property type="match status" value="2"/>
</dbReference>
<dbReference type="GO" id="GO:0016491">
    <property type="term" value="F:oxidoreductase activity"/>
    <property type="evidence" value="ECO:0007669"/>
    <property type="project" value="InterPro"/>
</dbReference>
<comment type="caution">
    <text evidence="3">The sequence shown here is derived from an EMBL/GenBank/DDBJ whole genome shotgun (WGS) entry which is preliminary data.</text>
</comment>
<dbReference type="Gene3D" id="3.90.660.10">
    <property type="match status" value="1"/>
</dbReference>
<evidence type="ECO:0000313" key="3">
    <source>
        <dbReference type="EMBL" id="KAK4543221.1"/>
    </source>
</evidence>
<evidence type="ECO:0000256" key="1">
    <source>
        <dbReference type="SAM" id="MobiDB-lite"/>
    </source>
</evidence>
<feature type="compositionally biased region" description="Low complexity" evidence="1">
    <location>
        <begin position="125"/>
        <end position="142"/>
    </location>
</feature>
<gene>
    <name evidence="3" type="ORF">LTR36_005771</name>
</gene>
<accession>A0AAV9JDZ4</accession>